<keyword evidence="4 9" id="KW-0812">Transmembrane</keyword>
<name>T0YN46_9ZZZZ</name>
<feature type="domain" description="Heme-copper oxidase subunit III family profile" evidence="10">
    <location>
        <begin position="4"/>
        <end position="289"/>
    </location>
</feature>
<dbReference type="EC" id="7.1.1.9" evidence="3"/>
<dbReference type="InterPro" id="IPR024791">
    <property type="entry name" value="Cyt_c/ubiquinol_Oxase_su3"/>
</dbReference>
<dbReference type="EMBL" id="AUZY01011480">
    <property type="protein sequence ID" value="EQD34473.1"/>
    <property type="molecule type" value="Genomic_DNA"/>
</dbReference>
<feature type="transmembrane region" description="Helical" evidence="9">
    <location>
        <begin position="151"/>
        <end position="173"/>
    </location>
</feature>
<evidence type="ECO:0000256" key="9">
    <source>
        <dbReference type="SAM" id="Phobius"/>
    </source>
</evidence>
<dbReference type="SUPFAM" id="SSF81452">
    <property type="entry name" value="Cytochrome c oxidase subunit III-like"/>
    <property type="match status" value="1"/>
</dbReference>
<evidence type="ECO:0000256" key="3">
    <source>
        <dbReference type="ARBA" id="ARBA00012949"/>
    </source>
</evidence>
<dbReference type="GO" id="GO:0004129">
    <property type="term" value="F:cytochrome-c oxidase activity"/>
    <property type="evidence" value="ECO:0007669"/>
    <property type="project" value="UniProtKB-EC"/>
</dbReference>
<feature type="transmembrane region" description="Helical" evidence="9">
    <location>
        <begin position="270"/>
        <end position="288"/>
    </location>
</feature>
<dbReference type="InterPro" id="IPR035973">
    <property type="entry name" value="Cyt_c_oxidase_su3-like_sf"/>
</dbReference>
<protein>
    <recommendedName>
        <fullName evidence="3">cytochrome-c oxidase</fullName>
        <ecNumber evidence="3">7.1.1.9</ecNumber>
    </recommendedName>
    <alternativeName>
        <fullName evidence="8">Cytochrome c oxidase polypeptide III</fullName>
    </alternativeName>
</protein>
<dbReference type="Pfam" id="PF00510">
    <property type="entry name" value="COX3"/>
    <property type="match status" value="1"/>
</dbReference>
<organism evidence="11">
    <name type="scientific">mine drainage metagenome</name>
    <dbReference type="NCBI Taxonomy" id="410659"/>
    <lineage>
        <taxon>unclassified sequences</taxon>
        <taxon>metagenomes</taxon>
        <taxon>ecological metagenomes</taxon>
    </lineage>
</organism>
<keyword evidence="6 9" id="KW-1133">Transmembrane helix</keyword>
<comment type="subcellular location">
    <subcellularLocation>
        <location evidence="1">Membrane</location>
        <topology evidence="1">Multi-pass membrane protein</topology>
    </subcellularLocation>
</comment>
<comment type="similarity">
    <text evidence="2">Belongs to the cytochrome c oxidase subunit 3 family.</text>
</comment>
<comment type="caution">
    <text evidence="11">The sequence shown here is derived from an EMBL/GenBank/DDBJ whole genome shotgun (WGS) entry which is preliminary data.</text>
</comment>
<keyword evidence="7 9" id="KW-0472">Membrane</keyword>
<dbReference type="GO" id="GO:0019646">
    <property type="term" value="P:aerobic electron transport chain"/>
    <property type="evidence" value="ECO:0007669"/>
    <property type="project" value="InterPro"/>
</dbReference>
<keyword evidence="11" id="KW-0560">Oxidoreductase</keyword>
<feature type="transmembrane region" description="Helical" evidence="9">
    <location>
        <begin position="16"/>
        <end position="35"/>
    </location>
</feature>
<sequence length="289" mass="32025">MSASADSYYLPHGTPWSILGSLGLFGFMLGAGLWIDGLSGVGPLVMGLGVLTLILANVGWFGTVIHESESGAYNPQVDRTFRWAMALFIFSEVMFFGAFFGTLFYARLFVVPWLGGASNMFFTHALLYPHYRALWPTNGPAHVGGVFSAMPAWGIPAINTLILLTSAVTVTLAHWALKAGHRRKVIAGLVATIALGVSFLLMQAHEYYHAYTHLNLTLHSGIYGATFFILTGFHGLHVTIGVIMLTVILIRVLRGHFTPEHHFAFEAVSWYWHFVDIVWLGLFIFVYWL</sequence>
<dbReference type="InterPro" id="IPR000298">
    <property type="entry name" value="Cyt_c_oxidase-like_su3"/>
</dbReference>
<dbReference type="PANTHER" id="PTHR11403:SF7">
    <property type="entry name" value="CYTOCHROME C OXIDASE SUBUNIT 3"/>
    <property type="match status" value="1"/>
</dbReference>
<keyword evidence="5" id="KW-1278">Translocase</keyword>
<dbReference type="Gene3D" id="1.20.120.80">
    <property type="entry name" value="Cytochrome c oxidase, subunit III, four-helix bundle"/>
    <property type="match status" value="1"/>
</dbReference>
<dbReference type="PROSITE" id="PS50253">
    <property type="entry name" value="COX3"/>
    <property type="match status" value="1"/>
</dbReference>
<dbReference type="InterPro" id="IPR033945">
    <property type="entry name" value="Cyt_c_oxase_su3_dom"/>
</dbReference>
<dbReference type="GO" id="GO:0016020">
    <property type="term" value="C:membrane"/>
    <property type="evidence" value="ECO:0007669"/>
    <property type="project" value="UniProtKB-SubCell"/>
</dbReference>
<dbReference type="Gene3D" id="1.10.287.70">
    <property type="match status" value="1"/>
</dbReference>
<dbReference type="PANTHER" id="PTHR11403">
    <property type="entry name" value="CYTOCHROME C OXIDASE SUBUNIT III"/>
    <property type="match status" value="1"/>
</dbReference>
<evidence type="ECO:0000256" key="2">
    <source>
        <dbReference type="ARBA" id="ARBA00010581"/>
    </source>
</evidence>
<reference evidence="11" key="1">
    <citation type="submission" date="2013-08" db="EMBL/GenBank/DDBJ databases">
        <authorList>
            <person name="Mendez C."/>
            <person name="Richter M."/>
            <person name="Ferrer M."/>
            <person name="Sanchez J."/>
        </authorList>
    </citation>
    <scope>NUCLEOTIDE SEQUENCE</scope>
</reference>
<feature type="transmembrane region" description="Helical" evidence="9">
    <location>
        <begin position="185"/>
        <end position="202"/>
    </location>
</feature>
<evidence type="ECO:0000256" key="7">
    <source>
        <dbReference type="ARBA" id="ARBA00023136"/>
    </source>
</evidence>
<evidence type="ECO:0000256" key="4">
    <source>
        <dbReference type="ARBA" id="ARBA00022692"/>
    </source>
</evidence>
<feature type="transmembrane region" description="Helical" evidence="9">
    <location>
        <begin position="222"/>
        <end position="250"/>
    </location>
</feature>
<evidence type="ECO:0000256" key="1">
    <source>
        <dbReference type="ARBA" id="ARBA00004141"/>
    </source>
</evidence>
<evidence type="ECO:0000256" key="8">
    <source>
        <dbReference type="ARBA" id="ARBA00031625"/>
    </source>
</evidence>
<accession>T0YN46</accession>
<proteinExistence type="inferred from homology"/>
<reference evidence="11" key="2">
    <citation type="journal article" date="2014" name="ISME J.">
        <title>Microbial stratification in low pH oxic and suboxic macroscopic growths along an acid mine drainage.</title>
        <authorList>
            <person name="Mendez-Garcia C."/>
            <person name="Mesa V."/>
            <person name="Sprenger R.R."/>
            <person name="Richter M."/>
            <person name="Diez M.S."/>
            <person name="Solano J."/>
            <person name="Bargiela R."/>
            <person name="Golyshina O.V."/>
            <person name="Manteca A."/>
            <person name="Ramos J.L."/>
            <person name="Gallego J.R."/>
            <person name="Llorente I."/>
            <person name="Martins Dos Santos V.A."/>
            <person name="Jensen O.N."/>
            <person name="Pelaez A.I."/>
            <person name="Sanchez J."/>
            <person name="Ferrer M."/>
        </authorList>
    </citation>
    <scope>NUCLEOTIDE SEQUENCE</scope>
</reference>
<evidence type="ECO:0000259" key="10">
    <source>
        <dbReference type="PROSITE" id="PS50253"/>
    </source>
</evidence>
<evidence type="ECO:0000313" key="11">
    <source>
        <dbReference type="EMBL" id="EQD34473.1"/>
    </source>
</evidence>
<gene>
    <name evidence="11" type="ORF">B1B_17189</name>
</gene>
<dbReference type="GO" id="GO:0016491">
    <property type="term" value="F:oxidoreductase activity"/>
    <property type="evidence" value="ECO:0007669"/>
    <property type="project" value="UniProtKB-KW"/>
</dbReference>
<feature type="transmembrane region" description="Helical" evidence="9">
    <location>
        <begin position="83"/>
        <end position="106"/>
    </location>
</feature>
<feature type="transmembrane region" description="Helical" evidence="9">
    <location>
        <begin position="113"/>
        <end position="131"/>
    </location>
</feature>
<feature type="transmembrane region" description="Helical" evidence="9">
    <location>
        <begin position="42"/>
        <end position="63"/>
    </location>
</feature>
<dbReference type="CDD" id="cd01665">
    <property type="entry name" value="Cyt_c_Oxidase_III"/>
    <property type="match status" value="1"/>
</dbReference>
<evidence type="ECO:0000256" key="6">
    <source>
        <dbReference type="ARBA" id="ARBA00022989"/>
    </source>
</evidence>
<dbReference type="FunFam" id="1.20.120.80:FF:000003">
    <property type="entry name" value="Cytochrome c oxidase subunit 3"/>
    <property type="match status" value="1"/>
</dbReference>
<dbReference type="InterPro" id="IPR013833">
    <property type="entry name" value="Cyt_c_oxidase_su3_a-hlx"/>
</dbReference>
<evidence type="ECO:0000256" key="5">
    <source>
        <dbReference type="ARBA" id="ARBA00022967"/>
    </source>
</evidence>
<dbReference type="AlphaFoldDB" id="T0YN46"/>